<dbReference type="InterPro" id="IPR016181">
    <property type="entry name" value="Acyl_CoA_acyltransferase"/>
</dbReference>
<evidence type="ECO:0000313" key="3">
    <source>
        <dbReference type="Proteomes" id="UP000536604"/>
    </source>
</evidence>
<dbReference type="EMBL" id="JACHJO010000005">
    <property type="protein sequence ID" value="MBB6119842.1"/>
    <property type="molecule type" value="Genomic_DNA"/>
</dbReference>
<dbReference type="PANTHER" id="PTHR43792">
    <property type="entry name" value="GNAT FAMILY, PUTATIVE (AFU_ORTHOLOGUE AFUA_3G00765)-RELATED-RELATED"/>
    <property type="match status" value="1"/>
</dbReference>
<evidence type="ECO:0000313" key="2">
    <source>
        <dbReference type="EMBL" id="MBB6119842.1"/>
    </source>
</evidence>
<organism evidence="2 3">
    <name type="scientific">Nocardiopsis algeriensis</name>
    <dbReference type="NCBI Taxonomy" id="1478215"/>
    <lineage>
        <taxon>Bacteria</taxon>
        <taxon>Bacillati</taxon>
        <taxon>Actinomycetota</taxon>
        <taxon>Actinomycetes</taxon>
        <taxon>Streptosporangiales</taxon>
        <taxon>Nocardiopsidaceae</taxon>
        <taxon>Nocardiopsis</taxon>
    </lineage>
</organism>
<dbReference type="RefSeq" id="WP_184290346.1">
    <property type="nucleotide sequence ID" value="NZ_JACHJO010000005.1"/>
</dbReference>
<dbReference type="SUPFAM" id="SSF55729">
    <property type="entry name" value="Acyl-CoA N-acyltransferases (Nat)"/>
    <property type="match status" value="1"/>
</dbReference>
<keyword evidence="3" id="KW-1185">Reference proteome</keyword>
<protein>
    <submittedName>
        <fullName evidence="2">RimJ/RimL family protein N-acetyltransferase</fullName>
    </submittedName>
</protein>
<dbReference type="PANTHER" id="PTHR43792:SF13">
    <property type="entry name" value="ACETYLTRANSFERASE"/>
    <property type="match status" value="1"/>
</dbReference>
<dbReference type="Proteomes" id="UP000536604">
    <property type="component" value="Unassembled WGS sequence"/>
</dbReference>
<sequence>MSLELQTDRLLIREWKTDDAEAALRVYGTDEVTSRLTPELRPLSDAEAMRSVLHAWIEAGPNLMPPAGRWAIVRKDDGEVVGGLSLKLLPPYEEDFELTWALSPDVWGQGYATEAGRAIISWAFEQGIEEVFAVARSSNERAVAVARRLGMEWVGETEKYYDTRLQVFRLRPA</sequence>
<dbReference type="CDD" id="cd04301">
    <property type="entry name" value="NAT_SF"/>
    <property type="match status" value="1"/>
</dbReference>
<dbReference type="AlphaFoldDB" id="A0A841IP32"/>
<gene>
    <name evidence="2" type="ORF">FHS13_001793</name>
</gene>
<proteinExistence type="predicted"/>
<feature type="domain" description="N-acetyltransferase" evidence="1">
    <location>
        <begin position="10"/>
        <end position="172"/>
    </location>
</feature>
<dbReference type="InterPro" id="IPR000182">
    <property type="entry name" value="GNAT_dom"/>
</dbReference>
<keyword evidence="2" id="KW-0808">Transferase</keyword>
<evidence type="ECO:0000259" key="1">
    <source>
        <dbReference type="PROSITE" id="PS51186"/>
    </source>
</evidence>
<dbReference type="Gene3D" id="3.40.630.30">
    <property type="match status" value="1"/>
</dbReference>
<dbReference type="PROSITE" id="PS51186">
    <property type="entry name" value="GNAT"/>
    <property type="match status" value="1"/>
</dbReference>
<reference evidence="2 3" key="1">
    <citation type="submission" date="2020-08" db="EMBL/GenBank/DDBJ databases">
        <title>Genomic Encyclopedia of Type Strains, Phase III (KMG-III): the genomes of soil and plant-associated and newly described type strains.</title>
        <authorList>
            <person name="Whitman W."/>
        </authorList>
    </citation>
    <scope>NUCLEOTIDE SEQUENCE [LARGE SCALE GENOMIC DNA]</scope>
    <source>
        <strain evidence="2 3">CECT 8712</strain>
    </source>
</reference>
<comment type="caution">
    <text evidence="2">The sequence shown here is derived from an EMBL/GenBank/DDBJ whole genome shotgun (WGS) entry which is preliminary data.</text>
</comment>
<dbReference type="GO" id="GO:0016747">
    <property type="term" value="F:acyltransferase activity, transferring groups other than amino-acyl groups"/>
    <property type="evidence" value="ECO:0007669"/>
    <property type="project" value="InterPro"/>
</dbReference>
<dbReference type="Pfam" id="PF13302">
    <property type="entry name" value="Acetyltransf_3"/>
    <property type="match status" value="1"/>
</dbReference>
<name>A0A841IP32_9ACTN</name>
<dbReference type="InterPro" id="IPR051531">
    <property type="entry name" value="N-acetyltransferase"/>
</dbReference>
<accession>A0A841IP32</accession>